<keyword evidence="1" id="KW-0472">Membrane</keyword>
<evidence type="ECO:0000313" key="2">
    <source>
        <dbReference type="EMBL" id="JAD82976.1"/>
    </source>
</evidence>
<dbReference type="AlphaFoldDB" id="A0A0A9D592"/>
<accession>A0A0A9D592</accession>
<organism evidence="2">
    <name type="scientific">Arundo donax</name>
    <name type="common">Giant reed</name>
    <name type="synonym">Donax arundinaceus</name>
    <dbReference type="NCBI Taxonomy" id="35708"/>
    <lineage>
        <taxon>Eukaryota</taxon>
        <taxon>Viridiplantae</taxon>
        <taxon>Streptophyta</taxon>
        <taxon>Embryophyta</taxon>
        <taxon>Tracheophyta</taxon>
        <taxon>Spermatophyta</taxon>
        <taxon>Magnoliopsida</taxon>
        <taxon>Liliopsida</taxon>
        <taxon>Poales</taxon>
        <taxon>Poaceae</taxon>
        <taxon>PACMAD clade</taxon>
        <taxon>Arundinoideae</taxon>
        <taxon>Arundineae</taxon>
        <taxon>Arundo</taxon>
    </lineage>
</organism>
<protein>
    <submittedName>
        <fullName evidence="2">Uncharacterized protein</fullName>
    </submittedName>
</protein>
<evidence type="ECO:0000256" key="1">
    <source>
        <dbReference type="SAM" id="Phobius"/>
    </source>
</evidence>
<name>A0A0A9D592_ARUDO</name>
<reference evidence="2" key="2">
    <citation type="journal article" date="2015" name="Data Brief">
        <title>Shoot transcriptome of the giant reed, Arundo donax.</title>
        <authorList>
            <person name="Barrero R.A."/>
            <person name="Guerrero F.D."/>
            <person name="Moolhuijzen P."/>
            <person name="Goolsby J.A."/>
            <person name="Tidwell J."/>
            <person name="Bellgard S.E."/>
            <person name="Bellgard M.I."/>
        </authorList>
    </citation>
    <scope>NUCLEOTIDE SEQUENCE</scope>
    <source>
        <tissue evidence="2">Shoot tissue taken approximately 20 cm above the soil surface</tissue>
    </source>
</reference>
<feature type="transmembrane region" description="Helical" evidence="1">
    <location>
        <begin position="37"/>
        <end position="54"/>
    </location>
</feature>
<reference evidence="2" key="1">
    <citation type="submission" date="2014-09" db="EMBL/GenBank/DDBJ databases">
        <authorList>
            <person name="Magalhaes I.L.F."/>
            <person name="Oliveira U."/>
            <person name="Santos F.R."/>
            <person name="Vidigal T.H.D.A."/>
            <person name="Brescovit A.D."/>
            <person name="Santos A.J."/>
        </authorList>
    </citation>
    <scope>NUCLEOTIDE SEQUENCE</scope>
    <source>
        <tissue evidence="2">Shoot tissue taken approximately 20 cm above the soil surface</tissue>
    </source>
</reference>
<feature type="transmembrane region" description="Helical" evidence="1">
    <location>
        <begin position="7"/>
        <end position="31"/>
    </location>
</feature>
<keyword evidence="1" id="KW-0812">Transmembrane</keyword>
<proteinExistence type="predicted"/>
<sequence>MGVMLGLMVVLAMGLVMTLQVLVLVLLLGLALVDSMVLGQAMVALVLLVVTIHMEDRKAWDAAVAC</sequence>
<keyword evidence="1" id="KW-1133">Transmembrane helix</keyword>
<dbReference type="EMBL" id="GBRH01214919">
    <property type="protein sequence ID" value="JAD82976.1"/>
    <property type="molecule type" value="Transcribed_RNA"/>
</dbReference>